<dbReference type="PANTHER" id="PTHR30543">
    <property type="entry name" value="CHROMATE REDUCTASE"/>
    <property type="match status" value="1"/>
</dbReference>
<dbReference type="Proteomes" id="UP000510721">
    <property type="component" value="Plasmid pEmeITTGR7a"/>
</dbReference>
<evidence type="ECO:0000313" key="2">
    <source>
        <dbReference type="Proteomes" id="UP000510721"/>
    </source>
</evidence>
<name>A0A859QKY9_9HYPH</name>
<reference evidence="1 2" key="1">
    <citation type="submission" date="2019-06" db="EMBL/GenBank/DDBJ databases">
        <title>Complete genome sequence of Ensifer mexicanus ITTG R7 isolated from nodules of Acacia angustissima (Mill.) Kuntze.</title>
        <authorList>
            <person name="Rincon-Rosales R."/>
            <person name="Rogel M.A."/>
            <person name="Guerrero G."/>
            <person name="Rincon-Molina C.I."/>
            <person name="Lopez-Lopez A."/>
            <person name="Martinez-Romero E."/>
        </authorList>
    </citation>
    <scope>NUCLEOTIDE SEQUENCE [LARGE SCALE GENOMIC DNA]</scope>
    <source>
        <strain evidence="1 2">ITTG R7</strain>
        <plasmid evidence="2">pemeittgr7a</plasmid>
    </source>
</reference>
<dbReference type="GO" id="GO:0005829">
    <property type="term" value="C:cytosol"/>
    <property type="evidence" value="ECO:0007669"/>
    <property type="project" value="TreeGrafter"/>
</dbReference>
<accession>A0A859QKY9</accession>
<dbReference type="EMBL" id="CP041239">
    <property type="protein sequence ID" value="QLL63955.1"/>
    <property type="molecule type" value="Genomic_DNA"/>
</dbReference>
<dbReference type="AlphaFoldDB" id="A0A859QKY9"/>
<keyword evidence="2" id="KW-1185">Reference proteome</keyword>
<protein>
    <submittedName>
        <fullName evidence="1">NAD(P)H-dependent oxidoreductase</fullName>
    </submittedName>
</protein>
<dbReference type="GO" id="GO:0010181">
    <property type="term" value="F:FMN binding"/>
    <property type="evidence" value="ECO:0007669"/>
    <property type="project" value="TreeGrafter"/>
</dbReference>
<evidence type="ECO:0000313" key="1">
    <source>
        <dbReference type="EMBL" id="QLL63955.1"/>
    </source>
</evidence>
<dbReference type="SUPFAM" id="SSF52218">
    <property type="entry name" value="Flavoproteins"/>
    <property type="match status" value="1"/>
</dbReference>
<dbReference type="PANTHER" id="PTHR30543:SF21">
    <property type="entry name" value="NAD(P)H-DEPENDENT FMN REDUCTASE LOT6"/>
    <property type="match status" value="1"/>
</dbReference>
<dbReference type="KEGG" id="emx:FKV68_20960"/>
<dbReference type="RefSeq" id="WP_180941837.1">
    <property type="nucleotide sequence ID" value="NZ_CP041239.1"/>
</dbReference>
<geneLocation type="plasmid" evidence="2">
    <name>pemeittgr7a</name>
</geneLocation>
<dbReference type="InterPro" id="IPR050712">
    <property type="entry name" value="NAD(P)H-dep_reductase"/>
</dbReference>
<proteinExistence type="predicted"/>
<sequence>MKNEMLEQRSDRPLAGNVLAICGSVRRGSWNALLLRIMSDLLRIQGVAVQTISLRDYALPFYDGDLEAEEGVPGAAIELRQLIDQHDGLLIACPEYNGSVTPILKNMIDWCSRPTEGLGGLAPFQLKPVLIVGTSIGPFGALRAIGHLRAILSKMGAMVIPEDLAVPNAPSALSEEGFSDQNLSIAATRSSAMMVTQLGRIREARA</sequence>
<organism evidence="1 2">
    <name type="scientific">Sinorhizobium mexicanum</name>
    <dbReference type="NCBI Taxonomy" id="375549"/>
    <lineage>
        <taxon>Bacteria</taxon>
        <taxon>Pseudomonadati</taxon>
        <taxon>Pseudomonadota</taxon>
        <taxon>Alphaproteobacteria</taxon>
        <taxon>Hyphomicrobiales</taxon>
        <taxon>Rhizobiaceae</taxon>
        <taxon>Sinorhizobium/Ensifer group</taxon>
        <taxon>Sinorhizobium</taxon>
    </lineage>
</organism>
<dbReference type="Pfam" id="PF03358">
    <property type="entry name" value="FMN_red"/>
    <property type="match status" value="1"/>
</dbReference>
<dbReference type="InterPro" id="IPR029039">
    <property type="entry name" value="Flavoprotein-like_sf"/>
</dbReference>
<dbReference type="InterPro" id="IPR005025">
    <property type="entry name" value="FMN_Rdtase-like_dom"/>
</dbReference>
<dbReference type="Gene3D" id="3.40.50.360">
    <property type="match status" value="1"/>
</dbReference>
<dbReference type="GO" id="GO:0016491">
    <property type="term" value="F:oxidoreductase activity"/>
    <property type="evidence" value="ECO:0007669"/>
    <property type="project" value="InterPro"/>
</dbReference>
<gene>
    <name evidence="1" type="ORF">FKV68_20960</name>
</gene>
<keyword evidence="1" id="KW-0614">Plasmid</keyword>